<evidence type="ECO:0000256" key="1">
    <source>
        <dbReference type="ARBA" id="ARBA00004496"/>
    </source>
</evidence>
<feature type="region of interest" description="Disordered" evidence="4">
    <location>
        <begin position="1"/>
        <end position="46"/>
    </location>
</feature>
<keyword evidence="2" id="KW-0963">Cytoplasm</keyword>
<accession>K3X0S5</accession>
<protein>
    <recommendedName>
        <fullName evidence="7">Dynactin subunit 2</fullName>
    </recommendedName>
</protein>
<dbReference type="STRING" id="431595.K3X0S5"/>
<reference evidence="5" key="3">
    <citation type="submission" date="2015-02" db="UniProtKB">
        <authorList>
            <consortium name="EnsemblProtists"/>
        </authorList>
    </citation>
    <scope>IDENTIFICATION</scope>
    <source>
        <strain evidence="5">DAOM BR144</strain>
    </source>
</reference>
<dbReference type="PANTHER" id="PTHR15346">
    <property type="entry name" value="DYNACTIN SUBUNIT"/>
    <property type="match status" value="1"/>
</dbReference>
<dbReference type="EMBL" id="GL376592">
    <property type="status" value="NOT_ANNOTATED_CDS"/>
    <property type="molecule type" value="Genomic_DNA"/>
</dbReference>
<keyword evidence="3" id="KW-0175">Coiled coil</keyword>
<reference evidence="6" key="1">
    <citation type="journal article" date="2010" name="Genome Biol.">
        <title>Genome sequence of the necrotrophic plant pathogen Pythium ultimum reveals original pathogenicity mechanisms and effector repertoire.</title>
        <authorList>
            <person name="Levesque C.A."/>
            <person name="Brouwer H."/>
            <person name="Cano L."/>
            <person name="Hamilton J.P."/>
            <person name="Holt C."/>
            <person name="Huitema E."/>
            <person name="Raffaele S."/>
            <person name="Robideau G.P."/>
            <person name="Thines M."/>
            <person name="Win J."/>
            <person name="Zerillo M.M."/>
            <person name="Beakes G.W."/>
            <person name="Boore J.L."/>
            <person name="Busam D."/>
            <person name="Dumas B."/>
            <person name="Ferriera S."/>
            <person name="Fuerstenberg S.I."/>
            <person name="Gachon C.M."/>
            <person name="Gaulin E."/>
            <person name="Govers F."/>
            <person name="Grenville-Briggs L."/>
            <person name="Horner N."/>
            <person name="Hostetler J."/>
            <person name="Jiang R.H."/>
            <person name="Johnson J."/>
            <person name="Krajaejun T."/>
            <person name="Lin H."/>
            <person name="Meijer H.J."/>
            <person name="Moore B."/>
            <person name="Morris P."/>
            <person name="Phuntmart V."/>
            <person name="Puiu D."/>
            <person name="Shetty J."/>
            <person name="Stajich J.E."/>
            <person name="Tripathy S."/>
            <person name="Wawra S."/>
            <person name="van West P."/>
            <person name="Whitty B.R."/>
            <person name="Coutinho P.M."/>
            <person name="Henrissat B."/>
            <person name="Martin F."/>
            <person name="Thomas P.D."/>
            <person name="Tyler B.M."/>
            <person name="De Vries R.P."/>
            <person name="Kamoun S."/>
            <person name="Yandell M."/>
            <person name="Tisserat N."/>
            <person name="Buell C.R."/>
        </authorList>
    </citation>
    <scope>NUCLEOTIDE SEQUENCE</scope>
    <source>
        <strain evidence="6">DAOM:BR144</strain>
    </source>
</reference>
<feature type="coiled-coil region" evidence="3">
    <location>
        <begin position="52"/>
        <end position="110"/>
    </location>
</feature>
<dbReference type="InParanoid" id="K3X0S5"/>
<evidence type="ECO:0000256" key="3">
    <source>
        <dbReference type="SAM" id="Coils"/>
    </source>
</evidence>
<evidence type="ECO:0000256" key="4">
    <source>
        <dbReference type="SAM" id="MobiDB-lite"/>
    </source>
</evidence>
<comment type="subcellular location">
    <subcellularLocation>
        <location evidence="1">Cytoplasm</location>
    </subcellularLocation>
</comment>
<evidence type="ECO:0000313" key="5">
    <source>
        <dbReference type="EnsemblProtists" id="PYU1_T010824"/>
    </source>
</evidence>
<dbReference type="GO" id="GO:0005737">
    <property type="term" value="C:cytoplasm"/>
    <property type="evidence" value="ECO:0007669"/>
    <property type="project" value="UniProtKB-SubCell"/>
</dbReference>
<dbReference type="GO" id="GO:0007017">
    <property type="term" value="P:microtubule-based process"/>
    <property type="evidence" value="ECO:0007669"/>
    <property type="project" value="InterPro"/>
</dbReference>
<reference evidence="6" key="2">
    <citation type="submission" date="2010-04" db="EMBL/GenBank/DDBJ databases">
        <authorList>
            <person name="Buell R."/>
            <person name="Hamilton J."/>
            <person name="Hostetler J."/>
        </authorList>
    </citation>
    <scope>NUCLEOTIDE SEQUENCE [LARGE SCALE GENOMIC DNA]</scope>
    <source>
        <strain evidence="6">DAOM:BR144</strain>
    </source>
</reference>
<dbReference type="AlphaFoldDB" id="K3X0S5"/>
<keyword evidence="6" id="KW-1185">Reference proteome</keyword>
<dbReference type="OMA" id="YKFGDWE"/>
<name>K3X0S5_GLOUD</name>
<organism evidence="5 6">
    <name type="scientific">Globisporangium ultimum (strain ATCC 200006 / CBS 805.95 / DAOM BR144)</name>
    <name type="common">Pythium ultimum</name>
    <dbReference type="NCBI Taxonomy" id="431595"/>
    <lineage>
        <taxon>Eukaryota</taxon>
        <taxon>Sar</taxon>
        <taxon>Stramenopiles</taxon>
        <taxon>Oomycota</taxon>
        <taxon>Peronosporomycetes</taxon>
        <taxon>Pythiales</taxon>
        <taxon>Pythiaceae</taxon>
        <taxon>Globisporangium</taxon>
    </lineage>
</organism>
<dbReference type="Pfam" id="PF04912">
    <property type="entry name" value="Dynamitin"/>
    <property type="match status" value="1"/>
</dbReference>
<dbReference type="eggNOG" id="KOG3958">
    <property type="taxonomic scope" value="Eukaryota"/>
</dbReference>
<feature type="compositionally biased region" description="Low complexity" evidence="4">
    <location>
        <begin position="23"/>
        <end position="40"/>
    </location>
</feature>
<dbReference type="Proteomes" id="UP000019132">
    <property type="component" value="Unassembled WGS sequence"/>
</dbReference>
<dbReference type="EnsemblProtists" id="PYU1_T010824">
    <property type="protein sequence ID" value="PYU1_T010824"/>
    <property type="gene ID" value="PYU1_G010801"/>
</dbReference>
<sequence length="382" mass="41798">MGKVYKPTPRLSKQTEYESTGGLPSTSASLATLSLSSQQSKKQELESPLTRFTRLTMEIKELEADLTLLAKNADVKKAKLLVDAAQEAEYEEVMEGLATLQSNLAAIEQNAAFQPFLHHGPKQINAIHGDNALALQKELTSKFFKQIEALKAQQQGKTSVASSAGGETAAPIVYEIYSNGELNAIDKDAKTRTLALESRIATLEKAIGNFHVKELRTDGLSGLSTSGADLMSVVAQLEKRVNLLNEKNLDSIKTRTTALIHEFTLLNKLKESPSVQGALNSHADREKIQQIYDKLKSIDDVSGAVPALVDRLVTLKSIHDESLNMTARVKKVEQANETLSGLLETDTALLENIEKSLAENVKIFQSNIQTLDERMATLLQSK</sequence>
<dbReference type="VEuPathDB" id="FungiDB:PYU1_G010801"/>
<dbReference type="GO" id="GO:0005869">
    <property type="term" value="C:dynactin complex"/>
    <property type="evidence" value="ECO:0007669"/>
    <property type="project" value="InterPro"/>
</dbReference>
<evidence type="ECO:0000256" key="2">
    <source>
        <dbReference type="ARBA" id="ARBA00022490"/>
    </source>
</evidence>
<evidence type="ECO:0008006" key="7">
    <source>
        <dbReference type="Google" id="ProtNLM"/>
    </source>
</evidence>
<proteinExistence type="predicted"/>
<evidence type="ECO:0000313" key="6">
    <source>
        <dbReference type="Proteomes" id="UP000019132"/>
    </source>
</evidence>
<dbReference type="HOGENOM" id="CLU_613216_0_0_1"/>
<dbReference type="InterPro" id="IPR028133">
    <property type="entry name" value="Dynamitin"/>
</dbReference>